<gene>
    <name evidence="2" type="ordered locus">Desru_3478</name>
</gene>
<protein>
    <submittedName>
        <fullName evidence="2">Uncharacterized protein</fullName>
    </submittedName>
</protein>
<feature type="transmembrane region" description="Helical" evidence="1">
    <location>
        <begin position="100"/>
        <end position="120"/>
    </location>
</feature>
<dbReference type="RefSeq" id="WP_013843427.1">
    <property type="nucleotide sequence ID" value="NC_015589.1"/>
</dbReference>
<dbReference type="OrthoDB" id="6119503at2"/>
<reference evidence="3" key="1">
    <citation type="submission" date="2011-05" db="EMBL/GenBank/DDBJ databases">
        <title>Complete sequence of Desulfotomaculum ruminis DSM 2154.</title>
        <authorList>
            <person name="Lucas S."/>
            <person name="Copeland A."/>
            <person name="Lapidus A."/>
            <person name="Cheng J.-F."/>
            <person name="Goodwin L."/>
            <person name="Pitluck S."/>
            <person name="Lu M."/>
            <person name="Detter J.C."/>
            <person name="Han C."/>
            <person name="Tapia R."/>
            <person name="Land M."/>
            <person name="Hauser L."/>
            <person name="Kyrpides N."/>
            <person name="Ivanova N."/>
            <person name="Mikhailova N."/>
            <person name="Pagani I."/>
            <person name="Stams A.J.M."/>
            <person name="Plugge C.M."/>
            <person name="Muyzer G."/>
            <person name="Kuever J."/>
            <person name="Parshina S.N."/>
            <person name="Ivanova A.E."/>
            <person name="Nazina T.N."/>
            <person name="Brambilla E."/>
            <person name="Spring S."/>
            <person name="Klenk H.-P."/>
            <person name="Woyke T."/>
        </authorList>
    </citation>
    <scope>NUCLEOTIDE SEQUENCE [LARGE SCALE GENOMIC DNA]</scope>
    <source>
        <strain evidence="3">ATCC 23193 / DSM 2154 / NCIB 8452 / DL</strain>
    </source>
</reference>
<keyword evidence="1" id="KW-1133">Transmembrane helix</keyword>
<organism evidence="2 3">
    <name type="scientific">Desulforamulus ruminis (strain ATCC 23193 / DSM 2154 / NCIMB 8452 / DL)</name>
    <name type="common">Desulfotomaculum ruminis</name>
    <dbReference type="NCBI Taxonomy" id="696281"/>
    <lineage>
        <taxon>Bacteria</taxon>
        <taxon>Bacillati</taxon>
        <taxon>Bacillota</taxon>
        <taxon>Clostridia</taxon>
        <taxon>Eubacteriales</taxon>
        <taxon>Peptococcaceae</taxon>
        <taxon>Desulforamulus</taxon>
    </lineage>
</organism>
<feature type="transmembrane region" description="Helical" evidence="1">
    <location>
        <begin position="21"/>
        <end position="40"/>
    </location>
</feature>
<feature type="transmembrane region" description="Helical" evidence="1">
    <location>
        <begin position="67"/>
        <end position="88"/>
    </location>
</feature>
<dbReference type="EMBL" id="CP002780">
    <property type="protein sequence ID" value="AEG61681.1"/>
    <property type="molecule type" value="Genomic_DNA"/>
</dbReference>
<dbReference type="HOGENOM" id="CLU_138350_1_0_9"/>
<dbReference type="STRING" id="696281.Desru_3478"/>
<keyword evidence="1" id="KW-0472">Membrane</keyword>
<reference evidence="2 3" key="2">
    <citation type="journal article" date="2012" name="Stand. Genomic Sci.">
        <title>Complete genome sequence of the sulfate-reducing firmicute Desulfotomaculum ruminis type strain (DL(T)).</title>
        <authorList>
            <person name="Spring S."/>
            <person name="Visser M."/>
            <person name="Lu M."/>
            <person name="Copeland A."/>
            <person name="Lapidus A."/>
            <person name="Lucas S."/>
            <person name="Cheng J.F."/>
            <person name="Han C."/>
            <person name="Tapia R."/>
            <person name="Goodwin L.A."/>
            <person name="Pitluck S."/>
            <person name="Ivanova N."/>
            <person name="Land M."/>
            <person name="Hauser L."/>
            <person name="Larimer F."/>
            <person name="Rohde M."/>
            <person name="Goker M."/>
            <person name="Detter J.C."/>
            <person name="Kyrpides N.C."/>
            <person name="Woyke T."/>
            <person name="Schaap P.J."/>
            <person name="Plugge C.M."/>
            <person name="Muyzer G."/>
            <person name="Kuever J."/>
            <person name="Pereira I.A."/>
            <person name="Parshina S.N."/>
            <person name="Bernier-Latmani R."/>
            <person name="Stams A.J."/>
            <person name="Klenk H.P."/>
        </authorList>
    </citation>
    <scope>NUCLEOTIDE SEQUENCE [LARGE SCALE GENOMIC DNA]</scope>
    <source>
        <strain evidence="3">ATCC 23193 / DSM 2154 / NCIB 8452 / DL</strain>
    </source>
</reference>
<dbReference type="eggNOG" id="ENOG50319QC">
    <property type="taxonomic scope" value="Bacteria"/>
</dbReference>
<keyword evidence="3" id="KW-1185">Reference proteome</keyword>
<accession>F6DLN9</accession>
<evidence type="ECO:0000256" key="1">
    <source>
        <dbReference type="SAM" id="Phobius"/>
    </source>
</evidence>
<proteinExistence type="predicted"/>
<dbReference type="Proteomes" id="UP000009234">
    <property type="component" value="Chromosome"/>
</dbReference>
<keyword evidence="1" id="KW-0812">Transmembrane</keyword>
<evidence type="ECO:0000313" key="2">
    <source>
        <dbReference type="EMBL" id="AEG61681.1"/>
    </source>
</evidence>
<sequence>MNTEKNPVVERRQGPDLWVKFLKAAAILVWLAMLVILLIIDQAKPEFENFFSRLFNVTLRQDWDTDILAYAFYLSVLMLIFSIFTLLVNRKRHRRKSDRYSRSVIIMIFFSTAVILFYFIKTYL</sequence>
<dbReference type="KEGG" id="dru:Desru_3478"/>
<name>F6DLN9_DESRL</name>
<evidence type="ECO:0000313" key="3">
    <source>
        <dbReference type="Proteomes" id="UP000009234"/>
    </source>
</evidence>
<dbReference type="AlphaFoldDB" id="F6DLN9"/>